<accession>A0A9D6UMN5</accession>
<feature type="non-terminal residue" evidence="1">
    <location>
        <position position="34"/>
    </location>
</feature>
<evidence type="ECO:0000313" key="2">
    <source>
        <dbReference type="Proteomes" id="UP000808761"/>
    </source>
</evidence>
<dbReference type="InterPro" id="IPR043131">
    <property type="entry name" value="BCAT-like_N"/>
</dbReference>
<comment type="caution">
    <text evidence="1">The sequence shown here is derived from an EMBL/GenBank/DDBJ whole genome shotgun (WGS) entry which is preliminary data.</text>
</comment>
<dbReference type="Proteomes" id="UP000808761">
    <property type="component" value="Unassembled WGS sequence"/>
</dbReference>
<dbReference type="EMBL" id="JACRKR010000161">
    <property type="protein sequence ID" value="MBI5079019.1"/>
    <property type="molecule type" value="Genomic_DNA"/>
</dbReference>
<keyword evidence="1" id="KW-0032">Aminotransferase</keyword>
<proteinExistence type="predicted"/>
<sequence>MKVYANGKIVPEAEAKISVLDRGFLYGDGIFESL</sequence>
<protein>
    <submittedName>
        <fullName evidence="1">D-amino acid aminotransferase</fullName>
    </submittedName>
</protein>
<keyword evidence="1" id="KW-0808">Transferase</keyword>
<evidence type="ECO:0000313" key="1">
    <source>
        <dbReference type="EMBL" id="MBI5079019.1"/>
    </source>
</evidence>
<dbReference type="AlphaFoldDB" id="A0A9D6UMN5"/>
<reference evidence="1" key="1">
    <citation type="submission" date="2020-07" db="EMBL/GenBank/DDBJ databases">
        <title>Huge and variable diversity of episymbiotic CPR bacteria and DPANN archaea in groundwater ecosystems.</title>
        <authorList>
            <person name="He C.Y."/>
            <person name="Keren R."/>
            <person name="Whittaker M."/>
            <person name="Farag I.F."/>
            <person name="Doudna J."/>
            <person name="Cate J.H.D."/>
            <person name="Banfield J.F."/>
        </authorList>
    </citation>
    <scope>NUCLEOTIDE SEQUENCE</scope>
    <source>
        <strain evidence="1">NC_groundwater_1860_Pr3_B-0.1um_51_7</strain>
    </source>
</reference>
<organism evidence="1 2">
    <name type="scientific">Candidatus Saganbacteria bacterium</name>
    <dbReference type="NCBI Taxonomy" id="2575572"/>
    <lineage>
        <taxon>Bacteria</taxon>
        <taxon>Bacillati</taxon>
        <taxon>Saganbacteria</taxon>
    </lineage>
</organism>
<dbReference type="GO" id="GO:0008483">
    <property type="term" value="F:transaminase activity"/>
    <property type="evidence" value="ECO:0007669"/>
    <property type="project" value="UniProtKB-KW"/>
</dbReference>
<gene>
    <name evidence="1" type="ORF">HZB08_03260</name>
</gene>
<name>A0A9D6UMN5_UNCSA</name>
<dbReference type="InterPro" id="IPR036038">
    <property type="entry name" value="Aminotransferase-like"/>
</dbReference>
<dbReference type="SUPFAM" id="SSF56752">
    <property type="entry name" value="D-aminoacid aminotransferase-like PLP-dependent enzymes"/>
    <property type="match status" value="1"/>
</dbReference>
<dbReference type="Gene3D" id="3.30.470.10">
    <property type="match status" value="1"/>
</dbReference>